<evidence type="ECO:0000313" key="14">
    <source>
        <dbReference type="EMBL" id="KAJ8287693.1"/>
    </source>
</evidence>
<evidence type="ECO:0000256" key="9">
    <source>
        <dbReference type="ARBA" id="ARBA00023055"/>
    </source>
</evidence>
<evidence type="ECO:0000256" key="8">
    <source>
        <dbReference type="ARBA" id="ARBA00022850"/>
    </source>
</evidence>
<keyword evidence="10" id="KW-0443">Lipid metabolism</keyword>
<comment type="caution">
    <text evidence="14">The sequence shown here is derived from an EMBL/GenBank/DDBJ whole genome shotgun (WGS) entry which is preliminary data.</text>
</comment>
<keyword evidence="6" id="KW-0732">Signal</keyword>
<gene>
    <name evidence="14" type="ORF">COCON_G00003520</name>
</gene>
<dbReference type="GO" id="GO:0033700">
    <property type="term" value="P:phospholipid efflux"/>
    <property type="evidence" value="ECO:0007669"/>
    <property type="project" value="TreeGrafter"/>
</dbReference>
<evidence type="ECO:0000256" key="13">
    <source>
        <dbReference type="ARBA" id="ARBA00037506"/>
    </source>
</evidence>
<dbReference type="AlphaFoldDB" id="A0A9Q1E149"/>
<comment type="function">
    <text evidence="13">Participates in the reverse transport of cholesterol from tissues to the liver for excretion by promoting cholesterol efflux from tissues and by acting as a cofactor for the lecithin cholesterol acyltransferase (LCAT).</text>
</comment>
<keyword evidence="15" id="KW-1185">Reference proteome</keyword>
<comment type="similarity">
    <text evidence="2">Belongs to the apolipoprotein A1/A4/E family.</text>
</comment>
<evidence type="ECO:0000256" key="4">
    <source>
        <dbReference type="ARBA" id="ARBA00022525"/>
    </source>
</evidence>
<dbReference type="GO" id="GO:0034361">
    <property type="term" value="C:very-low-density lipoprotein particle"/>
    <property type="evidence" value="ECO:0007669"/>
    <property type="project" value="TreeGrafter"/>
</dbReference>
<keyword evidence="5" id="KW-0153">Cholesterol metabolism</keyword>
<reference evidence="14" key="1">
    <citation type="journal article" date="2023" name="Science">
        <title>Genome structures resolve the early diversification of teleost fishes.</title>
        <authorList>
            <person name="Parey E."/>
            <person name="Louis A."/>
            <person name="Montfort J."/>
            <person name="Bouchez O."/>
            <person name="Roques C."/>
            <person name="Iampietro C."/>
            <person name="Lluch J."/>
            <person name="Castinel A."/>
            <person name="Donnadieu C."/>
            <person name="Desvignes T."/>
            <person name="Floi Bucao C."/>
            <person name="Jouanno E."/>
            <person name="Wen M."/>
            <person name="Mejri S."/>
            <person name="Dirks R."/>
            <person name="Jansen H."/>
            <person name="Henkel C."/>
            <person name="Chen W.J."/>
            <person name="Zahm M."/>
            <person name="Cabau C."/>
            <person name="Klopp C."/>
            <person name="Thompson A.W."/>
            <person name="Robinson-Rechavi M."/>
            <person name="Braasch I."/>
            <person name="Lecointre G."/>
            <person name="Bobe J."/>
            <person name="Postlethwait J.H."/>
            <person name="Berthelot C."/>
            <person name="Roest Crollius H."/>
            <person name="Guiguen Y."/>
        </authorList>
    </citation>
    <scope>NUCLEOTIDE SEQUENCE</scope>
    <source>
        <strain evidence="14">Concon-B</strain>
    </source>
</reference>
<keyword evidence="3" id="KW-0813">Transport</keyword>
<dbReference type="GO" id="GO:0042627">
    <property type="term" value="C:chylomicron"/>
    <property type="evidence" value="ECO:0007669"/>
    <property type="project" value="TreeGrafter"/>
</dbReference>
<keyword evidence="9" id="KW-0445">Lipid transport</keyword>
<dbReference type="PANTHER" id="PTHR18976">
    <property type="entry name" value="APOLIPOPROTEIN"/>
    <property type="match status" value="1"/>
</dbReference>
<dbReference type="InterPro" id="IPR050163">
    <property type="entry name" value="Apolipoprotein_A1/A4/E"/>
</dbReference>
<accession>A0A9Q1E149</accession>
<keyword evidence="4" id="KW-0964">Secreted</keyword>
<dbReference type="Gene3D" id="1.20.120.20">
    <property type="entry name" value="Apolipoprotein"/>
    <property type="match status" value="2"/>
</dbReference>
<keyword evidence="12" id="KW-0753">Steroid metabolism</keyword>
<evidence type="ECO:0000256" key="2">
    <source>
        <dbReference type="ARBA" id="ARBA00008788"/>
    </source>
</evidence>
<dbReference type="GO" id="GO:1903561">
    <property type="term" value="C:extracellular vesicle"/>
    <property type="evidence" value="ECO:0007669"/>
    <property type="project" value="TreeGrafter"/>
</dbReference>
<evidence type="ECO:0008006" key="16">
    <source>
        <dbReference type="Google" id="ProtNLM"/>
    </source>
</evidence>
<keyword evidence="11" id="KW-1207">Sterol metabolism</keyword>
<proteinExistence type="inferred from homology"/>
<dbReference type="GO" id="GO:0042157">
    <property type="term" value="P:lipoprotein metabolic process"/>
    <property type="evidence" value="ECO:0007669"/>
    <property type="project" value="InterPro"/>
</dbReference>
<dbReference type="GO" id="GO:0033344">
    <property type="term" value="P:cholesterol efflux"/>
    <property type="evidence" value="ECO:0007669"/>
    <property type="project" value="TreeGrafter"/>
</dbReference>
<evidence type="ECO:0000256" key="5">
    <source>
        <dbReference type="ARBA" id="ARBA00022548"/>
    </source>
</evidence>
<evidence type="ECO:0000256" key="10">
    <source>
        <dbReference type="ARBA" id="ARBA00023098"/>
    </source>
</evidence>
<evidence type="ECO:0000256" key="7">
    <source>
        <dbReference type="ARBA" id="ARBA00022737"/>
    </source>
</evidence>
<dbReference type="GO" id="GO:0055090">
    <property type="term" value="P:acylglycerol homeostasis"/>
    <property type="evidence" value="ECO:0007669"/>
    <property type="project" value="TreeGrafter"/>
</dbReference>
<keyword evidence="8" id="KW-0345">HDL</keyword>
<dbReference type="GO" id="GO:0008203">
    <property type="term" value="P:cholesterol metabolic process"/>
    <property type="evidence" value="ECO:0007669"/>
    <property type="project" value="UniProtKB-KW"/>
</dbReference>
<dbReference type="GO" id="GO:0034364">
    <property type="term" value="C:high-density lipoprotein particle"/>
    <property type="evidence" value="ECO:0007669"/>
    <property type="project" value="UniProtKB-KW"/>
</dbReference>
<sequence length="273" mass="31731">MYLFHYSLQSSALYILVWNSRTNQSHRRRLTLRITEIAMRFFVVLALVAFTGCQASVLRSDEPQKQLEQVTDAFWDYVAQAKQTAEDNFKTIRESEFGQQVDAKITDGVKVARQYAAILHDQASVIGQEAYVKVSEQADWLSERLQKDFQEVKAQLEPYTEDLRVKFEQQVETLREEVAPYTESLEKRVKELREQLGPYAEELKETAEQYLEELRQNAAPLAESLRKEIVSKARVLQDKLEPYVEHLKENLSLYVQNIRAQVTTIQESFNDSA</sequence>
<dbReference type="EMBL" id="JAFJMO010000001">
    <property type="protein sequence ID" value="KAJ8287693.1"/>
    <property type="molecule type" value="Genomic_DNA"/>
</dbReference>
<dbReference type="GO" id="GO:0034362">
    <property type="term" value="C:low-density lipoprotein particle"/>
    <property type="evidence" value="ECO:0007669"/>
    <property type="project" value="TreeGrafter"/>
</dbReference>
<keyword evidence="7" id="KW-0677">Repeat</keyword>
<evidence type="ECO:0000256" key="3">
    <source>
        <dbReference type="ARBA" id="ARBA00022448"/>
    </source>
</evidence>
<evidence type="ECO:0000256" key="11">
    <source>
        <dbReference type="ARBA" id="ARBA00023166"/>
    </source>
</evidence>
<organism evidence="14 15">
    <name type="scientific">Conger conger</name>
    <name type="common">Conger eel</name>
    <name type="synonym">Muraena conger</name>
    <dbReference type="NCBI Taxonomy" id="82655"/>
    <lineage>
        <taxon>Eukaryota</taxon>
        <taxon>Metazoa</taxon>
        <taxon>Chordata</taxon>
        <taxon>Craniata</taxon>
        <taxon>Vertebrata</taxon>
        <taxon>Euteleostomi</taxon>
        <taxon>Actinopterygii</taxon>
        <taxon>Neopterygii</taxon>
        <taxon>Teleostei</taxon>
        <taxon>Anguilliformes</taxon>
        <taxon>Congridae</taxon>
        <taxon>Conger</taxon>
    </lineage>
</organism>
<evidence type="ECO:0000256" key="1">
    <source>
        <dbReference type="ARBA" id="ARBA00004613"/>
    </source>
</evidence>
<dbReference type="PANTHER" id="PTHR18976:SF34">
    <property type="entry name" value="LIPID-BINDING PROTEIN"/>
    <property type="match status" value="1"/>
</dbReference>
<evidence type="ECO:0000256" key="12">
    <source>
        <dbReference type="ARBA" id="ARBA00023221"/>
    </source>
</evidence>
<comment type="subcellular location">
    <subcellularLocation>
        <location evidence="1">Secreted</location>
    </subcellularLocation>
</comment>
<dbReference type="SUPFAM" id="SSF58113">
    <property type="entry name" value="Apolipoprotein A-I"/>
    <property type="match status" value="1"/>
</dbReference>
<dbReference type="Pfam" id="PF01442">
    <property type="entry name" value="Apolipoprotein"/>
    <property type="match status" value="1"/>
</dbReference>
<dbReference type="GO" id="GO:0005543">
    <property type="term" value="F:phospholipid binding"/>
    <property type="evidence" value="ECO:0007669"/>
    <property type="project" value="TreeGrafter"/>
</dbReference>
<dbReference type="GO" id="GO:0060228">
    <property type="term" value="F:phosphatidylcholine-sterol O-acyltransferase activator activity"/>
    <property type="evidence" value="ECO:0007669"/>
    <property type="project" value="TreeGrafter"/>
</dbReference>
<evidence type="ECO:0000313" key="15">
    <source>
        <dbReference type="Proteomes" id="UP001152803"/>
    </source>
</evidence>
<dbReference type="Proteomes" id="UP001152803">
    <property type="component" value="Unassembled WGS sequence"/>
</dbReference>
<protein>
    <recommendedName>
        <fullName evidence="16">Apolipoprotein A-I</fullName>
    </recommendedName>
</protein>
<dbReference type="FunFam" id="1.20.120.20:FF:000007">
    <property type="entry name" value="Apolipoprotein A-IV a"/>
    <property type="match status" value="1"/>
</dbReference>
<dbReference type="InterPro" id="IPR000074">
    <property type="entry name" value="ApoA_E"/>
</dbReference>
<dbReference type="OrthoDB" id="9048614at2759"/>
<name>A0A9Q1E149_CONCO</name>
<dbReference type="GO" id="GO:0120020">
    <property type="term" value="F:cholesterol transfer activity"/>
    <property type="evidence" value="ECO:0007669"/>
    <property type="project" value="TreeGrafter"/>
</dbReference>
<evidence type="ECO:0000256" key="6">
    <source>
        <dbReference type="ARBA" id="ARBA00022729"/>
    </source>
</evidence>